<name>A0AAV6YP16_ENGPU</name>
<evidence type="ECO:0000313" key="2">
    <source>
        <dbReference type="EMBL" id="KAG8538391.1"/>
    </source>
</evidence>
<gene>
    <name evidence="2" type="ORF">GDO81_022739</name>
</gene>
<dbReference type="EMBL" id="WNYA01021619">
    <property type="protein sequence ID" value="KAG8538391.1"/>
    <property type="molecule type" value="Genomic_DNA"/>
</dbReference>
<proteinExistence type="predicted"/>
<feature type="compositionally biased region" description="Pro residues" evidence="1">
    <location>
        <begin position="46"/>
        <end position="55"/>
    </location>
</feature>
<organism evidence="2 3">
    <name type="scientific">Engystomops pustulosus</name>
    <name type="common">Tungara frog</name>
    <name type="synonym">Physalaemus pustulosus</name>
    <dbReference type="NCBI Taxonomy" id="76066"/>
    <lineage>
        <taxon>Eukaryota</taxon>
        <taxon>Metazoa</taxon>
        <taxon>Chordata</taxon>
        <taxon>Craniata</taxon>
        <taxon>Vertebrata</taxon>
        <taxon>Euteleostomi</taxon>
        <taxon>Amphibia</taxon>
        <taxon>Batrachia</taxon>
        <taxon>Anura</taxon>
        <taxon>Neobatrachia</taxon>
        <taxon>Hyloidea</taxon>
        <taxon>Leptodactylidae</taxon>
        <taxon>Leiuperinae</taxon>
        <taxon>Engystomops</taxon>
    </lineage>
</organism>
<feature type="region of interest" description="Disordered" evidence="1">
    <location>
        <begin position="38"/>
        <end position="70"/>
    </location>
</feature>
<comment type="caution">
    <text evidence="2">The sequence shown here is derived from an EMBL/GenBank/DDBJ whole genome shotgun (WGS) entry which is preliminary data.</text>
</comment>
<protein>
    <submittedName>
        <fullName evidence="2">Uncharacterized protein</fullName>
    </submittedName>
</protein>
<dbReference type="Proteomes" id="UP000824782">
    <property type="component" value="Unassembled WGS sequence"/>
</dbReference>
<sequence>MAREIRYSSLSLIISCQHHPAGDLPGCRTALRFPRTKHRDNSVLRPQPPATPVPRAPAVSRPHRKGLGPGGGCCKWRHEQDIYFCALLRH</sequence>
<keyword evidence="3" id="KW-1185">Reference proteome</keyword>
<accession>A0AAV6YP16</accession>
<reference evidence="2" key="1">
    <citation type="thesis" date="2020" institute="ProQuest LLC" country="789 East Eisenhower Parkway, Ann Arbor, MI, USA">
        <title>Comparative Genomics and Chromosome Evolution.</title>
        <authorList>
            <person name="Mudd A.B."/>
        </authorList>
    </citation>
    <scope>NUCLEOTIDE SEQUENCE</scope>
    <source>
        <strain evidence="2">237g6f4</strain>
        <tissue evidence="2">Blood</tissue>
    </source>
</reference>
<evidence type="ECO:0000256" key="1">
    <source>
        <dbReference type="SAM" id="MobiDB-lite"/>
    </source>
</evidence>
<evidence type="ECO:0000313" key="3">
    <source>
        <dbReference type="Proteomes" id="UP000824782"/>
    </source>
</evidence>
<dbReference type="AlphaFoldDB" id="A0AAV6YP16"/>